<evidence type="ECO:0000313" key="2">
    <source>
        <dbReference type="Proteomes" id="UP000197904"/>
    </source>
</evidence>
<accession>A0A2D0ANW0</accession>
<name>A0A2D0ANW0_9GAMM</name>
<comment type="caution">
    <text evidence="1">The sequence shown here is derived from an EMBL/GenBank/DDBJ whole genome shotgun (WGS) entry which is preliminary data.</text>
</comment>
<protein>
    <submittedName>
        <fullName evidence="1">Uncharacterized protein</fullName>
    </submittedName>
</protein>
<proteinExistence type="predicted"/>
<gene>
    <name evidence="1" type="ORF">CEE55_02260</name>
</gene>
<dbReference type="EMBL" id="NIXP01000011">
    <property type="protein sequence ID" value="OWR35250.1"/>
    <property type="molecule type" value="Genomic_DNA"/>
</dbReference>
<evidence type="ECO:0000313" key="1">
    <source>
        <dbReference type="EMBL" id="OWR35250.1"/>
    </source>
</evidence>
<organism evidence="1 2">
    <name type="scientific">Stenotrophomonas pavanii</name>
    <dbReference type="NCBI Taxonomy" id="487698"/>
    <lineage>
        <taxon>Bacteria</taxon>
        <taxon>Pseudomonadati</taxon>
        <taxon>Pseudomonadota</taxon>
        <taxon>Gammaproteobacteria</taxon>
        <taxon>Lysobacterales</taxon>
        <taxon>Lysobacteraceae</taxon>
        <taxon>Stenotrophomonas</taxon>
    </lineage>
</organism>
<dbReference type="AlphaFoldDB" id="A0A2D0ANW0"/>
<dbReference type="RefSeq" id="WP_088475851.1">
    <property type="nucleotide sequence ID" value="NZ_NIXP01000011.1"/>
</dbReference>
<sequence length="154" mass="17887">MYRLTNDPDILRCIETGAFIPRGHYLWPTEWLKTNTPLPIPPPYELHTPEHYRAIRAYAWKWMTEFVQERRYDTIESCCSYFDSGVERYRLEARAMVAWRDAVNQALEALVVSPPANIETWEQVRPLLPQPSKFNWPSSVELPLGVGDGPAVLL</sequence>
<dbReference type="Proteomes" id="UP000197904">
    <property type="component" value="Unassembled WGS sequence"/>
</dbReference>
<reference evidence="1 2" key="1">
    <citation type="submission" date="2017-06" db="EMBL/GenBank/DDBJ databases">
        <authorList>
            <person name="Kim H.J."/>
            <person name="Triplett B.A."/>
        </authorList>
    </citation>
    <scope>NUCLEOTIDE SEQUENCE [LARGE SCALE GENOMIC DNA]</scope>
    <source>
        <strain evidence="1 2">S18795</strain>
    </source>
</reference>